<dbReference type="Gene3D" id="3.20.20.300">
    <property type="entry name" value="Glycoside hydrolase, family 3, N-terminal domain"/>
    <property type="match status" value="1"/>
</dbReference>
<dbReference type="InterPro" id="IPR036962">
    <property type="entry name" value="Glyco_hydro_3_N_sf"/>
</dbReference>
<proteinExistence type="inferred from homology"/>
<dbReference type="InterPro" id="IPR017853">
    <property type="entry name" value="GH"/>
</dbReference>
<protein>
    <submittedName>
        <fullName evidence="5">Beta-glucosidase A</fullName>
        <ecNumber evidence="5">3.2.1.21</ecNumber>
    </submittedName>
</protein>
<dbReference type="PANTHER" id="PTHR42715:SF10">
    <property type="entry name" value="BETA-GLUCOSIDASE"/>
    <property type="match status" value="1"/>
</dbReference>
<dbReference type="InterPro" id="IPR036881">
    <property type="entry name" value="Glyco_hydro_3_C_sf"/>
</dbReference>
<dbReference type="Gene3D" id="2.60.40.10">
    <property type="entry name" value="Immunoglobulins"/>
    <property type="match status" value="1"/>
</dbReference>
<keyword evidence="2 5" id="KW-0378">Hydrolase</keyword>
<dbReference type="EC" id="3.2.1.21" evidence="5"/>
<dbReference type="SUPFAM" id="SSF51445">
    <property type="entry name" value="(Trans)glycosidases"/>
    <property type="match status" value="1"/>
</dbReference>
<sequence length="1032" mass="111467">MKVKSHIWRGGTTLTASFLTVSLSATMVIGGFRTDIDKFLGTQSSKILTEGASAEELYTYASDYKSTTELLDAIEDLGERMNEEGSVLLKNNGALPLSEAETKKVSLLGFSSYYPVQGGDFGSTLSVNTGTDADTVDMVTAFASKGFVINPVLQSMYEGMKESFKSEAILPWGKTTYYRTTAPSTTGTFTSLEADEEAMDSAAPGWKDSLSDYNVMVVTLARAATENGNYMPGEDGVNPEQSLNQTDPLGLSDTEREIIQAAVDAKKSAGGKVIVLLNNASAMEIDEIKNNTGVDAILQIGLPGGYGFYGVADILSGAANPSGHLTDTYAVKNSNSPAAQNYGNFEYTNADSAYSINSALVEAEGIYTGYKYYETRYADCVLGQGNASDAVGSVNGTSWQYDAEVSYPFGYGLSYTTFSQTLDSLEVDLAAKTVTAAVTVTNTGGAAGKDVVQLYVSLPYTEYDQKNQVEKSAVQLLDYAKTELLNPGESVTVTITADAQDMSSWDSTIDNEAGTKGCFILDDGTYYFTLGNGSHEAVNNVLAAQGKTVSDGMTEDGNQDCVKTWTLDSFDSTTFAYSANGTAVENQLGDADLNYYMPGTVTYLTRSDWSGTWPKTYKDLTATEEMLEVLKNDLVEIREQGDPASVTFGADNGLTLAALKGVEDINDPRWQQLIDQITLEEAMIRTGFGGTSTKTIESIVSPEAVQNDGPNGINSYTLGQYANTDAESGDPYAVSSDDKNLSYKFGTMCNETVIAQTFSKELAAEYGRVIGNYSIWSNLPIFWGAGTNLHRLPYNARNHEYYSEDAVLTAYQAAAYIEAGKEYGCIIAPKHFAANDTEINRSGISAFMTEQKLRENELRGTQASIEDAGALGVMTTFNRIGCTAGNAHYGLLMNILHKEWGFQGLMSEDFIQDANYSVLKEAVHCGVTMTCNTGDNDIAAVTAKWPYWTVDAVSKDASMMQDLKNVMLWQNYALANSNAMDGLAESSRIVSVRTWYDNALTAAWIVFALLTLGGAAMYLRSVKRKESQEGEA</sequence>
<organism evidence="5 6">
    <name type="scientific">Hungatella hathewayi</name>
    <dbReference type="NCBI Taxonomy" id="154046"/>
    <lineage>
        <taxon>Bacteria</taxon>
        <taxon>Bacillati</taxon>
        <taxon>Bacillota</taxon>
        <taxon>Clostridia</taxon>
        <taxon>Lachnospirales</taxon>
        <taxon>Lachnospiraceae</taxon>
        <taxon>Hungatella</taxon>
    </lineage>
</organism>
<dbReference type="InterPro" id="IPR013783">
    <property type="entry name" value="Ig-like_fold"/>
</dbReference>
<dbReference type="InterPro" id="IPR002772">
    <property type="entry name" value="Glyco_hydro_3_C"/>
</dbReference>
<dbReference type="Proteomes" id="UP000095651">
    <property type="component" value="Unassembled WGS sequence"/>
</dbReference>
<comment type="similarity">
    <text evidence="1">Belongs to the glycosyl hydrolase 3 family.</text>
</comment>
<evidence type="ECO:0000313" key="6">
    <source>
        <dbReference type="Proteomes" id="UP000095651"/>
    </source>
</evidence>
<dbReference type="InterPro" id="IPR001764">
    <property type="entry name" value="Glyco_hydro_3_N"/>
</dbReference>
<gene>
    <name evidence="5" type="primary">bglA5_1</name>
    <name evidence="5" type="ORF">ERS852407_00933</name>
</gene>
<dbReference type="PANTHER" id="PTHR42715">
    <property type="entry name" value="BETA-GLUCOSIDASE"/>
    <property type="match status" value="1"/>
</dbReference>
<keyword evidence="5" id="KW-0326">Glycosidase</keyword>
<dbReference type="Pfam" id="PF14310">
    <property type="entry name" value="Fn3-like"/>
    <property type="match status" value="1"/>
</dbReference>
<dbReference type="Gene3D" id="3.40.50.1700">
    <property type="entry name" value="Glycoside hydrolase family 3 C-terminal domain"/>
    <property type="match status" value="1"/>
</dbReference>
<evidence type="ECO:0000256" key="2">
    <source>
        <dbReference type="ARBA" id="ARBA00022801"/>
    </source>
</evidence>
<evidence type="ECO:0000256" key="1">
    <source>
        <dbReference type="ARBA" id="ARBA00005336"/>
    </source>
</evidence>
<dbReference type="GO" id="GO:0005975">
    <property type="term" value="P:carbohydrate metabolic process"/>
    <property type="evidence" value="ECO:0007669"/>
    <property type="project" value="InterPro"/>
</dbReference>
<evidence type="ECO:0000259" key="4">
    <source>
        <dbReference type="SMART" id="SM01217"/>
    </source>
</evidence>
<feature type="domain" description="Fibronectin type III-like" evidence="4">
    <location>
        <begin position="450"/>
        <end position="534"/>
    </location>
</feature>
<evidence type="ECO:0000313" key="5">
    <source>
        <dbReference type="EMBL" id="CUN72891.1"/>
    </source>
</evidence>
<dbReference type="EMBL" id="CYZE01000002">
    <property type="protein sequence ID" value="CUN72891.1"/>
    <property type="molecule type" value="Genomic_DNA"/>
</dbReference>
<keyword evidence="3" id="KW-1133">Transmembrane helix</keyword>
<dbReference type="RefSeq" id="WP_055653208.1">
    <property type="nucleotide sequence ID" value="NZ_CABIXC010000002.1"/>
</dbReference>
<feature type="transmembrane region" description="Helical" evidence="3">
    <location>
        <begin position="999"/>
        <end position="1019"/>
    </location>
</feature>
<name>A0A173Z990_9FIRM</name>
<reference evidence="5 6" key="1">
    <citation type="submission" date="2015-09" db="EMBL/GenBank/DDBJ databases">
        <authorList>
            <consortium name="Pathogen Informatics"/>
        </authorList>
    </citation>
    <scope>NUCLEOTIDE SEQUENCE [LARGE SCALE GENOMIC DNA]</scope>
    <source>
        <strain evidence="5 6">2789STDY5608850</strain>
    </source>
</reference>
<evidence type="ECO:0000256" key="3">
    <source>
        <dbReference type="SAM" id="Phobius"/>
    </source>
</evidence>
<dbReference type="GO" id="GO:0008422">
    <property type="term" value="F:beta-glucosidase activity"/>
    <property type="evidence" value="ECO:0007669"/>
    <property type="project" value="UniProtKB-EC"/>
</dbReference>
<accession>A0A173Z990</accession>
<dbReference type="InterPro" id="IPR050288">
    <property type="entry name" value="Cellulose_deg_GH3"/>
</dbReference>
<dbReference type="AlphaFoldDB" id="A0A173Z990"/>
<keyword evidence="3" id="KW-0472">Membrane</keyword>
<dbReference type="SMART" id="SM01217">
    <property type="entry name" value="Fn3_like"/>
    <property type="match status" value="1"/>
</dbReference>
<keyword evidence="3" id="KW-0812">Transmembrane</keyword>
<dbReference type="InterPro" id="IPR026891">
    <property type="entry name" value="Fn3-like"/>
</dbReference>
<dbReference type="Pfam" id="PF00933">
    <property type="entry name" value="Glyco_hydro_3"/>
    <property type="match status" value="1"/>
</dbReference>
<dbReference type="SUPFAM" id="SSF52279">
    <property type="entry name" value="Beta-D-glucan exohydrolase, C-terminal domain"/>
    <property type="match status" value="1"/>
</dbReference>
<dbReference type="Pfam" id="PF01915">
    <property type="entry name" value="Glyco_hydro_3_C"/>
    <property type="match status" value="1"/>
</dbReference>